<dbReference type="Gene3D" id="3.10.450.30">
    <property type="entry name" value="Microbial ribonucleases"/>
    <property type="match status" value="1"/>
</dbReference>
<evidence type="ECO:0000256" key="3">
    <source>
        <dbReference type="SAM" id="MobiDB-lite"/>
    </source>
</evidence>
<evidence type="ECO:0000313" key="4">
    <source>
        <dbReference type="EMBL" id="KAK4113441.1"/>
    </source>
</evidence>
<feature type="region of interest" description="Disordered" evidence="3">
    <location>
        <begin position="1"/>
        <end position="52"/>
    </location>
</feature>
<protein>
    <submittedName>
        <fullName evidence="4">Uncharacterized protein</fullName>
    </submittedName>
</protein>
<dbReference type="InterPro" id="IPR000026">
    <property type="entry name" value="N1-like"/>
</dbReference>
<feature type="region of interest" description="Disordered" evidence="3">
    <location>
        <begin position="98"/>
        <end position="125"/>
    </location>
</feature>
<reference evidence="4" key="1">
    <citation type="journal article" date="2023" name="Mol. Phylogenet. Evol.">
        <title>Genome-scale phylogeny and comparative genomics of the fungal order Sordariales.</title>
        <authorList>
            <person name="Hensen N."/>
            <person name="Bonometti L."/>
            <person name="Westerberg I."/>
            <person name="Brannstrom I.O."/>
            <person name="Guillou S."/>
            <person name="Cros-Aarteil S."/>
            <person name="Calhoun S."/>
            <person name="Haridas S."/>
            <person name="Kuo A."/>
            <person name="Mondo S."/>
            <person name="Pangilinan J."/>
            <person name="Riley R."/>
            <person name="LaButti K."/>
            <person name="Andreopoulos B."/>
            <person name="Lipzen A."/>
            <person name="Chen C."/>
            <person name="Yan M."/>
            <person name="Daum C."/>
            <person name="Ng V."/>
            <person name="Clum A."/>
            <person name="Steindorff A."/>
            <person name="Ohm R.A."/>
            <person name="Martin F."/>
            <person name="Silar P."/>
            <person name="Natvig D.O."/>
            <person name="Lalanne C."/>
            <person name="Gautier V."/>
            <person name="Ament-Velasquez S.L."/>
            <person name="Kruys A."/>
            <person name="Hutchinson M.I."/>
            <person name="Powell A.J."/>
            <person name="Barry K."/>
            <person name="Miller A.N."/>
            <person name="Grigoriev I.V."/>
            <person name="Debuchy R."/>
            <person name="Gladieux P."/>
            <person name="Hiltunen Thoren M."/>
            <person name="Johannesson H."/>
        </authorList>
    </citation>
    <scope>NUCLEOTIDE SEQUENCE</scope>
    <source>
        <strain evidence="4">CBS 508.74</strain>
    </source>
</reference>
<keyword evidence="1" id="KW-0540">Nuclease</keyword>
<dbReference type="Proteomes" id="UP001302812">
    <property type="component" value="Unassembled WGS sequence"/>
</dbReference>
<sequence length="180" mass="19973">MSGRATSETAGSETTDSSGEHSECDSGQLRRTPTVSSFYDLKGTPWDDRKPNSQTWIYAREVRAQAADVLAAPRKAHENHPCYPSVFRNDEGLELKAEPPLLHTPVRPGHTTGWLHEGPRDRNRPGAARLVYSKNPTDTNFDVVYHDKSQPQSNRGYRLFAMAEYVPAATSPPSPARSEP</sequence>
<dbReference type="InterPro" id="IPR016191">
    <property type="entry name" value="Ribonuclease/ribotoxin"/>
</dbReference>
<keyword evidence="2" id="KW-0378">Hydrolase</keyword>
<dbReference type="GO" id="GO:0004521">
    <property type="term" value="F:RNA endonuclease activity"/>
    <property type="evidence" value="ECO:0007669"/>
    <property type="project" value="InterPro"/>
</dbReference>
<reference evidence="4" key="2">
    <citation type="submission" date="2023-05" db="EMBL/GenBank/DDBJ databases">
        <authorList>
            <consortium name="Lawrence Berkeley National Laboratory"/>
            <person name="Steindorff A."/>
            <person name="Hensen N."/>
            <person name="Bonometti L."/>
            <person name="Westerberg I."/>
            <person name="Brannstrom I.O."/>
            <person name="Guillou S."/>
            <person name="Cros-Aarteil S."/>
            <person name="Calhoun S."/>
            <person name="Haridas S."/>
            <person name="Kuo A."/>
            <person name="Mondo S."/>
            <person name="Pangilinan J."/>
            <person name="Riley R."/>
            <person name="Labutti K."/>
            <person name="Andreopoulos B."/>
            <person name="Lipzen A."/>
            <person name="Chen C."/>
            <person name="Yanf M."/>
            <person name="Daum C."/>
            <person name="Ng V."/>
            <person name="Clum A."/>
            <person name="Ohm R."/>
            <person name="Martin F."/>
            <person name="Silar P."/>
            <person name="Natvig D."/>
            <person name="Lalanne C."/>
            <person name="Gautier V."/>
            <person name="Ament-Velasquez S.L."/>
            <person name="Kruys A."/>
            <person name="Hutchinson M.I."/>
            <person name="Powell A.J."/>
            <person name="Barry K."/>
            <person name="Miller A.N."/>
            <person name="Grigoriev I.V."/>
            <person name="Debuchy R."/>
            <person name="Gladieux P."/>
            <person name="Thoren M.H."/>
            <person name="Johannesson H."/>
        </authorList>
    </citation>
    <scope>NUCLEOTIDE SEQUENCE</scope>
    <source>
        <strain evidence="4">CBS 508.74</strain>
    </source>
</reference>
<dbReference type="SUPFAM" id="SSF53933">
    <property type="entry name" value="Microbial ribonucleases"/>
    <property type="match status" value="1"/>
</dbReference>
<organism evidence="4 5">
    <name type="scientific">Canariomyces notabilis</name>
    <dbReference type="NCBI Taxonomy" id="2074819"/>
    <lineage>
        <taxon>Eukaryota</taxon>
        <taxon>Fungi</taxon>
        <taxon>Dikarya</taxon>
        <taxon>Ascomycota</taxon>
        <taxon>Pezizomycotina</taxon>
        <taxon>Sordariomycetes</taxon>
        <taxon>Sordariomycetidae</taxon>
        <taxon>Sordariales</taxon>
        <taxon>Chaetomiaceae</taxon>
        <taxon>Canariomyces</taxon>
    </lineage>
</organism>
<dbReference type="EMBL" id="MU853339">
    <property type="protein sequence ID" value="KAK4113441.1"/>
    <property type="molecule type" value="Genomic_DNA"/>
</dbReference>
<proteinExistence type="predicted"/>
<dbReference type="GeneID" id="89941742"/>
<keyword evidence="5" id="KW-1185">Reference proteome</keyword>
<dbReference type="AlphaFoldDB" id="A0AAN6TFC2"/>
<comment type="caution">
    <text evidence="4">The sequence shown here is derived from an EMBL/GenBank/DDBJ whole genome shotgun (WGS) entry which is preliminary data.</text>
</comment>
<name>A0AAN6TFC2_9PEZI</name>
<evidence type="ECO:0000256" key="2">
    <source>
        <dbReference type="ARBA" id="ARBA00022801"/>
    </source>
</evidence>
<evidence type="ECO:0000313" key="5">
    <source>
        <dbReference type="Proteomes" id="UP001302812"/>
    </source>
</evidence>
<gene>
    <name evidence="4" type="ORF">N656DRAFT_797311</name>
</gene>
<feature type="compositionally biased region" description="Polar residues" evidence="3">
    <location>
        <begin position="1"/>
        <end position="17"/>
    </location>
</feature>
<dbReference type="RefSeq" id="XP_064671011.1">
    <property type="nucleotide sequence ID" value="XM_064817617.1"/>
</dbReference>
<dbReference type="Pfam" id="PF00545">
    <property type="entry name" value="Ribonuclease"/>
    <property type="match status" value="1"/>
</dbReference>
<dbReference type="GO" id="GO:0016787">
    <property type="term" value="F:hydrolase activity"/>
    <property type="evidence" value="ECO:0007669"/>
    <property type="project" value="UniProtKB-KW"/>
</dbReference>
<evidence type="ECO:0000256" key="1">
    <source>
        <dbReference type="ARBA" id="ARBA00022722"/>
    </source>
</evidence>
<dbReference type="GO" id="GO:0003723">
    <property type="term" value="F:RNA binding"/>
    <property type="evidence" value="ECO:0007669"/>
    <property type="project" value="InterPro"/>
</dbReference>
<accession>A0AAN6TFC2</accession>